<feature type="region of interest" description="Disordered" evidence="3">
    <location>
        <begin position="316"/>
        <end position="377"/>
    </location>
</feature>
<evidence type="ECO:0000256" key="2">
    <source>
        <dbReference type="ARBA" id="ARBA00022490"/>
    </source>
</evidence>
<dbReference type="CDD" id="cd06467">
    <property type="entry name" value="p23_NUDC_like"/>
    <property type="match status" value="1"/>
</dbReference>
<dbReference type="InterPro" id="IPR007052">
    <property type="entry name" value="CS_dom"/>
</dbReference>
<feature type="region of interest" description="Disordered" evidence="3">
    <location>
        <begin position="619"/>
        <end position="646"/>
    </location>
</feature>
<evidence type="ECO:0000259" key="4">
    <source>
        <dbReference type="PROSITE" id="PS51203"/>
    </source>
</evidence>
<protein>
    <recommendedName>
        <fullName evidence="4">CS domain-containing protein</fullName>
    </recommendedName>
</protein>
<evidence type="ECO:0000256" key="1">
    <source>
        <dbReference type="ARBA" id="ARBA00004496"/>
    </source>
</evidence>
<organism evidence="5 6">
    <name type="scientific">Chlamydomonas reinhardtii</name>
    <name type="common">Chlamydomonas smithii</name>
    <dbReference type="NCBI Taxonomy" id="3055"/>
    <lineage>
        <taxon>Eukaryota</taxon>
        <taxon>Viridiplantae</taxon>
        <taxon>Chlorophyta</taxon>
        <taxon>core chlorophytes</taxon>
        <taxon>Chlorophyceae</taxon>
        <taxon>CS clade</taxon>
        <taxon>Chlamydomonadales</taxon>
        <taxon>Chlamydomonadaceae</taxon>
        <taxon>Chlamydomonas</taxon>
    </lineage>
</organism>
<evidence type="ECO:0000313" key="6">
    <source>
        <dbReference type="Proteomes" id="UP000006906"/>
    </source>
</evidence>
<dbReference type="AlphaFoldDB" id="A0A2K3DJS9"/>
<dbReference type="GO" id="GO:0051082">
    <property type="term" value="F:unfolded protein binding"/>
    <property type="evidence" value="ECO:0000318"/>
    <property type="project" value="GO_Central"/>
</dbReference>
<feature type="compositionally biased region" description="Gly residues" evidence="3">
    <location>
        <begin position="344"/>
        <end position="364"/>
    </location>
</feature>
<dbReference type="Gramene" id="PNW80787">
    <property type="protein sequence ID" value="PNW80787"/>
    <property type="gene ID" value="CHLRE_07g329600v5"/>
</dbReference>
<reference evidence="5 6" key="1">
    <citation type="journal article" date="2007" name="Science">
        <title>The Chlamydomonas genome reveals the evolution of key animal and plant functions.</title>
        <authorList>
            <person name="Merchant S.S."/>
            <person name="Prochnik S.E."/>
            <person name="Vallon O."/>
            <person name="Harris E.H."/>
            <person name="Karpowicz S.J."/>
            <person name="Witman G.B."/>
            <person name="Terry A."/>
            <person name="Salamov A."/>
            <person name="Fritz-Laylin L.K."/>
            <person name="Marechal-Drouard L."/>
            <person name="Marshall W.F."/>
            <person name="Qu L.H."/>
            <person name="Nelson D.R."/>
            <person name="Sanderfoot A.A."/>
            <person name="Spalding M.H."/>
            <person name="Kapitonov V.V."/>
            <person name="Ren Q."/>
            <person name="Ferris P."/>
            <person name="Lindquist E."/>
            <person name="Shapiro H."/>
            <person name="Lucas S.M."/>
            <person name="Grimwood J."/>
            <person name="Schmutz J."/>
            <person name="Cardol P."/>
            <person name="Cerutti H."/>
            <person name="Chanfreau G."/>
            <person name="Chen C.L."/>
            <person name="Cognat V."/>
            <person name="Croft M.T."/>
            <person name="Dent R."/>
            <person name="Dutcher S."/>
            <person name="Fernandez E."/>
            <person name="Fukuzawa H."/>
            <person name="Gonzalez-Ballester D."/>
            <person name="Gonzalez-Halphen D."/>
            <person name="Hallmann A."/>
            <person name="Hanikenne M."/>
            <person name="Hippler M."/>
            <person name="Inwood W."/>
            <person name="Jabbari K."/>
            <person name="Kalanon M."/>
            <person name="Kuras R."/>
            <person name="Lefebvre P.A."/>
            <person name="Lemaire S.D."/>
            <person name="Lobanov A.V."/>
            <person name="Lohr M."/>
            <person name="Manuell A."/>
            <person name="Meier I."/>
            <person name="Mets L."/>
            <person name="Mittag M."/>
            <person name="Mittelmeier T."/>
            <person name="Moroney J.V."/>
            <person name="Moseley J."/>
            <person name="Napoli C."/>
            <person name="Nedelcu A.M."/>
            <person name="Niyogi K."/>
            <person name="Novoselov S.V."/>
            <person name="Paulsen I.T."/>
            <person name="Pazour G."/>
            <person name="Purton S."/>
            <person name="Ral J.P."/>
            <person name="Riano-Pachon D.M."/>
            <person name="Riekhof W."/>
            <person name="Rymarquis L."/>
            <person name="Schroda M."/>
            <person name="Stern D."/>
            <person name="Umen J."/>
            <person name="Willows R."/>
            <person name="Wilson N."/>
            <person name="Zimmer S.L."/>
            <person name="Allmer J."/>
            <person name="Balk J."/>
            <person name="Bisova K."/>
            <person name="Chen C.J."/>
            <person name="Elias M."/>
            <person name="Gendler K."/>
            <person name="Hauser C."/>
            <person name="Lamb M.R."/>
            <person name="Ledford H."/>
            <person name="Long J.C."/>
            <person name="Minagawa J."/>
            <person name="Page M.D."/>
            <person name="Pan J."/>
            <person name="Pootakham W."/>
            <person name="Roje S."/>
            <person name="Rose A."/>
            <person name="Stahlberg E."/>
            <person name="Terauchi A.M."/>
            <person name="Yang P."/>
            <person name="Ball S."/>
            <person name="Bowler C."/>
            <person name="Dieckmann C.L."/>
            <person name="Gladyshev V.N."/>
            <person name="Green P."/>
            <person name="Jorgensen R."/>
            <person name="Mayfield S."/>
            <person name="Mueller-Roeber B."/>
            <person name="Rajamani S."/>
            <person name="Sayre R.T."/>
            <person name="Brokstein P."/>
            <person name="Dubchak I."/>
            <person name="Goodstein D."/>
            <person name="Hornick L."/>
            <person name="Huang Y.W."/>
            <person name="Jhaveri J."/>
            <person name="Luo Y."/>
            <person name="Martinez D."/>
            <person name="Ngau W.C."/>
            <person name="Otillar B."/>
            <person name="Poliakov A."/>
            <person name="Porter A."/>
            <person name="Szajkowski L."/>
            <person name="Werner G."/>
            <person name="Zhou K."/>
            <person name="Grigoriev I.V."/>
            <person name="Rokhsar D.S."/>
            <person name="Grossman A.R."/>
        </authorList>
    </citation>
    <scope>NUCLEOTIDE SEQUENCE [LARGE SCALE GENOMIC DNA]</scope>
    <source>
        <strain evidence="6">CC-503</strain>
    </source>
</reference>
<dbReference type="PROSITE" id="PS51203">
    <property type="entry name" value="CS"/>
    <property type="match status" value="1"/>
</dbReference>
<dbReference type="KEGG" id="cre:CHLRE_07g329600v5"/>
<evidence type="ECO:0000256" key="3">
    <source>
        <dbReference type="SAM" id="MobiDB-lite"/>
    </source>
</evidence>
<keyword evidence="6" id="KW-1185">Reference proteome</keyword>
<feature type="region of interest" description="Disordered" evidence="3">
    <location>
        <begin position="813"/>
        <end position="874"/>
    </location>
</feature>
<name>A0A2K3DJS9_CHLRE</name>
<dbReference type="Proteomes" id="UP000006906">
    <property type="component" value="Chromosome 7"/>
</dbReference>
<dbReference type="EMBL" id="CM008968">
    <property type="protein sequence ID" value="PNW80787.1"/>
    <property type="molecule type" value="Genomic_DNA"/>
</dbReference>
<dbReference type="InParanoid" id="A0A2K3DJS9"/>
<dbReference type="PROSITE" id="PS51257">
    <property type="entry name" value="PROKAR_LIPOPROTEIN"/>
    <property type="match status" value="1"/>
</dbReference>
<dbReference type="GO" id="GO:0006457">
    <property type="term" value="P:protein folding"/>
    <property type="evidence" value="ECO:0000318"/>
    <property type="project" value="GO_Central"/>
</dbReference>
<dbReference type="STRING" id="3055.A0A2K3DJS9"/>
<dbReference type="PANTHER" id="PTHR12356:SF3">
    <property type="entry name" value="NUCLEAR MIGRATION PROTEIN NUDC"/>
    <property type="match status" value="1"/>
</dbReference>
<feature type="compositionally biased region" description="Polar residues" evidence="3">
    <location>
        <begin position="841"/>
        <end position="852"/>
    </location>
</feature>
<feature type="compositionally biased region" description="Pro residues" evidence="3">
    <location>
        <begin position="426"/>
        <end position="446"/>
    </location>
</feature>
<dbReference type="RefSeq" id="XP_042922733.1">
    <property type="nucleotide sequence ID" value="XM_043064164.1"/>
</dbReference>
<comment type="subcellular location">
    <subcellularLocation>
        <location evidence="1">Cytoplasm</location>
    </subcellularLocation>
</comment>
<gene>
    <name evidence="5" type="ORF">CHLRE_07g329600v5</name>
</gene>
<feature type="compositionally biased region" description="Low complexity" evidence="3">
    <location>
        <begin position="365"/>
        <end position="376"/>
    </location>
</feature>
<feature type="compositionally biased region" description="Gly residues" evidence="3">
    <location>
        <begin position="250"/>
        <end position="265"/>
    </location>
</feature>
<dbReference type="GeneID" id="5716195"/>
<feature type="region of interest" description="Disordered" evidence="3">
    <location>
        <begin position="421"/>
        <end position="448"/>
    </location>
</feature>
<proteinExistence type="predicted"/>
<feature type="domain" description="CS" evidence="4">
    <location>
        <begin position="945"/>
        <end position="1034"/>
    </location>
</feature>
<keyword evidence="2" id="KW-0963">Cytoplasm</keyword>
<dbReference type="Pfam" id="PF04969">
    <property type="entry name" value="CS"/>
    <property type="match status" value="1"/>
</dbReference>
<dbReference type="Gene3D" id="2.60.40.790">
    <property type="match status" value="1"/>
</dbReference>
<dbReference type="InterPro" id="IPR037898">
    <property type="entry name" value="NudC_fam"/>
</dbReference>
<dbReference type="GO" id="GO:0005737">
    <property type="term" value="C:cytoplasm"/>
    <property type="evidence" value="ECO:0000318"/>
    <property type="project" value="GO_Central"/>
</dbReference>
<feature type="compositionally biased region" description="Low complexity" evidence="3">
    <location>
        <begin position="316"/>
        <end position="342"/>
    </location>
</feature>
<feature type="region of interest" description="Disordered" evidence="3">
    <location>
        <begin position="244"/>
        <end position="265"/>
    </location>
</feature>
<dbReference type="PANTHER" id="PTHR12356">
    <property type="entry name" value="NUCLEAR MOVEMENT PROTEIN NUDC"/>
    <property type="match status" value="1"/>
</dbReference>
<dbReference type="OrthoDB" id="515366at2759"/>
<dbReference type="InterPro" id="IPR008978">
    <property type="entry name" value="HSP20-like_chaperone"/>
</dbReference>
<sequence length="1103" mass="109365">MAAQQRCDGAAASSERPKAGYCGCCGAAACCGYCREDGDIRVLLLQRQPLHASAATATVATAGGGGPDYGVGSSSSSSSSSSSTSRSCALCVVARGVLLGEEWVEQLGVRQLAALAAGLRAAIGWPPSASASAAPAPADTALAAAAVAVMAEAVAEAVAVAGPEGGVESSSGGAGGSEHEVRPASGKDGSSGRCSSNGGHSIDIDTEIVIGSNGSGASVWAEATRGRPQTALLRLYGLASRHHIRNSSGSGNGGSSSGSSTGGGGHHAIATAASPSADGCCYSCCLAAKKLLLAAADVSRLAPGAVRAELGVCATPQSPAQQSQGPPAAAAGPTRTASARTDGSGDGDGGGGGAGGGAGRGGSLSGQQRSSRSQTSVAEAITRGLVAEVRHLLAACPRRLVPRLGTDGRAIVKYDPDGVAAADPCGTPPPTPAPAARAGPPPPLQPQSPVTADVALTVAAAALHALAALCRCSRAAARHAYLAGVLDELLADEAAARRLLAPPQTAAAAAAVGWPVGGGGGGGGVPGAAAAAAAAAAKRLEALRAAVVELYLALAGSCGSAAEDIVSGSDVRGLVALLCSAPREGIPAALRLRAAQRLAVLADSPSACGPDDFAHQLCRQGGGSGSSARDAPGPIASGASSSGSWCSPGPLEVALEWMAGEDSCCDGGPVGPEAVAAGARLLTACIDRARRMGWVVALPVPAPPPGFGRVAAAAALAARAPPLAVRLVLGLKGSVFEAWGAAVAAAAADGTRAALGPAALSGCWLDALLLAARIAERPAASAKPWASDEGAAAGQVVDVLLQRTRRLAAVGGDAAAPAVATAPPDMGGHASIRSNGAPGTPSRTAETRSNPADTIGSRAASGGYGGSMRDRDASNAAGPHIAALAPSPARAPSAQLLSSKAISSAPAGGQEPDQDQYDEDGLRVVWDSGPAPGLAAARSAWAARPLRERLTWSQTSTELFVNIVLPQAGTRRAEVSLTITPTRLTLRLGWCGRVVDGPLHRKVAPSDCIWTLEGHTLQVLLAKAEAGHWWRALFEGGEEKGLYQVLSEAVEADEPLVPVEAMDEGGRLLLEELIERQEMIADGSFDLENSFDDFRLVVGDNTL</sequence>
<evidence type="ECO:0000313" key="5">
    <source>
        <dbReference type="EMBL" id="PNW80787.1"/>
    </source>
</evidence>
<feature type="region of interest" description="Disordered" evidence="3">
    <location>
        <begin position="163"/>
        <end position="199"/>
    </location>
</feature>
<feature type="compositionally biased region" description="Low complexity" evidence="3">
    <location>
        <begin position="886"/>
        <end position="899"/>
    </location>
</feature>
<feature type="region of interest" description="Disordered" evidence="3">
    <location>
        <begin position="886"/>
        <end position="917"/>
    </location>
</feature>
<feature type="compositionally biased region" description="Low complexity" evidence="3">
    <location>
        <begin position="813"/>
        <end position="825"/>
    </location>
</feature>
<accession>A0A2K3DJS9</accession>
<dbReference type="SUPFAM" id="SSF49764">
    <property type="entry name" value="HSP20-like chaperones"/>
    <property type="match status" value="1"/>
</dbReference>
<feature type="compositionally biased region" description="Low complexity" evidence="3">
    <location>
        <begin position="631"/>
        <end position="646"/>
    </location>
</feature>